<evidence type="ECO:0000256" key="6">
    <source>
        <dbReference type="ARBA" id="ARBA00022454"/>
    </source>
</evidence>
<dbReference type="PANTHER" id="PTHR28262">
    <property type="entry name" value="DASH COMPLEX SUBUNIT SPC19"/>
    <property type="match status" value="1"/>
</dbReference>
<evidence type="ECO:0000256" key="10">
    <source>
        <dbReference type="ARBA" id="ARBA00023242"/>
    </source>
</evidence>
<dbReference type="Proteomes" id="UP000759537">
    <property type="component" value="Unassembled WGS sequence"/>
</dbReference>
<dbReference type="InterPro" id="IPR013251">
    <property type="entry name" value="DASH_Spc19"/>
</dbReference>
<evidence type="ECO:0000313" key="14">
    <source>
        <dbReference type="EMBL" id="KAF8484672.1"/>
    </source>
</evidence>
<evidence type="ECO:0000256" key="13">
    <source>
        <dbReference type="SAM" id="Coils"/>
    </source>
</evidence>
<accession>A0A9P5N2A9</accession>
<evidence type="ECO:0000256" key="5">
    <source>
        <dbReference type="ARBA" id="ARBA00016329"/>
    </source>
</evidence>
<gene>
    <name evidence="14" type="ORF">DFH94DRAFT_791770</name>
</gene>
<evidence type="ECO:0000313" key="15">
    <source>
        <dbReference type="Proteomes" id="UP000759537"/>
    </source>
</evidence>
<sequence length="182" mass="20736">MSYYAPRQSRLSVRPRARDSIFAGGGSEWHGTDPESSFSPDLLESVLAMEDCCEEAHEAQQILRNGTFDLPRMTRVLGNQRVFLLVDEGTVEKYKADLCDEIEPQITELTSRAEKGMKALQKKHLALHTKVETAHSRPQPRSAPGGTNRRLQMLMKQSERLEVQLRELESEILTMEAAQRRR</sequence>
<evidence type="ECO:0000256" key="11">
    <source>
        <dbReference type="ARBA" id="ARBA00023328"/>
    </source>
</evidence>
<feature type="coiled-coil region" evidence="13">
    <location>
        <begin position="151"/>
        <end position="178"/>
    </location>
</feature>
<protein>
    <recommendedName>
        <fullName evidence="5">DASH complex subunit SPC19</fullName>
    </recommendedName>
    <alternativeName>
        <fullName evidence="12">Outer kinetochore protein SPC19</fullName>
    </alternativeName>
</protein>
<dbReference type="Pfam" id="PF08287">
    <property type="entry name" value="DASH_Spc19"/>
    <property type="match status" value="1"/>
</dbReference>
<keyword evidence="6" id="KW-0158">Chromosome</keyword>
<comment type="caution">
    <text evidence="14">The sequence shown here is derived from an EMBL/GenBank/DDBJ whole genome shotgun (WGS) entry which is preliminary data.</text>
</comment>
<evidence type="ECO:0000256" key="7">
    <source>
        <dbReference type="ARBA" id="ARBA00022490"/>
    </source>
</evidence>
<evidence type="ECO:0000256" key="4">
    <source>
        <dbReference type="ARBA" id="ARBA00008952"/>
    </source>
</evidence>
<dbReference type="OrthoDB" id="3361333at2759"/>
<reference evidence="14" key="1">
    <citation type="submission" date="2019-10" db="EMBL/GenBank/DDBJ databases">
        <authorList>
            <consortium name="DOE Joint Genome Institute"/>
            <person name="Kuo A."/>
            <person name="Miyauchi S."/>
            <person name="Kiss E."/>
            <person name="Drula E."/>
            <person name="Kohler A."/>
            <person name="Sanchez-Garcia M."/>
            <person name="Andreopoulos B."/>
            <person name="Barry K.W."/>
            <person name="Bonito G."/>
            <person name="Buee M."/>
            <person name="Carver A."/>
            <person name="Chen C."/>
            <person name="Cichocki N."/>
            <person name="Clum A."/>
            <person name="Culley D."/>
            <person name="Crous P.W."/>
            <person name="Fauchery L."/>
            <person name="Girlanda M."/>
            <person name="Hayes R."/>
            <person name="Keri Z."/>
            <person name="LaButti K."/>
            <person name="Lipzen A."/>
            <person name="Lombard V."/>
            <person name="Magnuson J."/>
            <person name="Maillard F."/>
            <person name="Morin E."/>
            <person name="Murat C."/>
            <person name="Nolan M."/>
            <person name="Ohm R."/>
            <person name="Pangilinan J."/>
            <person name="Pereira M."/>
            <person name="Perotto S."/>
            <person name="Peter M."/>
            <person name="Riley R."/>
            <person name="Sitrit Y."/>
            <person name="Stielow B."/>
            <person name="Szollosi G."/>
            <person name="Zifcakova L."/>
            <person name="Stursova M."/>
            <person name="Spatafora J.W."/>
            <person name="Tedersoo L."/>
            <person name="Vaario L.-M."/>
            <person name="Yamada A."/>
            <person name="Yan M."/>
            <person name="Wang P."/>
            <person name="Xu J."/>
            <person name="Bruns T."/>
            <person name="Baldrian P."/>
            <person name="Vilgalys R."/>
            <person name="Henrissat B."/>
            <person name="Grigoriev I.V."/>
            <person name="Hibbett D."/>
            <person name="Nagy L.G."/>
            <person name="Martin F.M."/>
        </authorList>
    </citation>
    <scope>NUCLEOTIDE SEQUENCE</scope>
    <source>
        <strain evidence="14">Prilba</strain>
    </source>
</reference>
<keyword evidence="15" id="KW-1185">Reference proteome</keyword>
<organism evidence="14 15">
    <name type="scientific">Russula ochroleuca</name>
    <dbReference type="NCBI Taxonomy" id="152965"/>
    <lineage>
        <taxon>Eukaryota</taxon>
        <taxon>Fungi</taxon>
        <taxon>Dikarya</taxon>
        <taxon>Basidiomycota</taxon>
        <taxon>Agaricomycotina</taxon>
        <taxon>Agaricomycetes</taxon>
        <taxon>Russulales</taxon>
        <taxon>Russulaceae</taxon>
        <taxon>Russula</taxon>
    </lineage>
</organism>
<keyword evidence="7" id="KW-0963">Cytoplasm</keyword>
<evidence type="ECO:0000256" key="3">
    <source>
        <dbReference type="ARBA" id="ARBA00004629"/>
    </source>
</evidence>
<dbReference type="GO" id="GO:0042729">
    <property type="term" value="C:DASH complex"/>
    <property type="evidence" value="ECO:0007669"/>
    <property type="project" value="InterPro"/>
</dbReference>
<keyword evidence="11" id="KW-0137">Centromere</keyword>
<reference evidence="14" key="2">
    <citation type="journal article" date="2020" name="Nat. Commun.">
        <title>Large-scale genome sequencing of mycorrhizal fungi provides insights into the early evolution of symbiotic traits.</title>
        <authorList>
            <person name="Miyauchi S."/>
            <person name="Kiss E."/>
            <person name="Kuo A."/>
            <person name="Drula E."/>
            <person name="Kohler A."/>
            <person name="Sanchez-Garcia M."/>
            <person name="Morin E."/>
            <person name="Andreopoulos B."/>
            <person name="Barry K.W."/>
            <person name="Bonito G."/>
            <person name="Buee M."/>
            <person name="Carver A."/>
            <person name="Chen C."/>
            <person name="Cichocki N."/>
            <person name="Clum A."/>
            <person name="Culley D."/>
            <person name="Crous P.W."/>
            <person name="Fauchery L."/>
            <person name="Girlanda M."/>
            <person name="Hayes R.D."/>
            <person name="Keri Z."/>
            <person name="LaButti K."/>
            <person name="Lipzen A."/>
            <person name="Lombard V."/>
            <person name="Magnuson J."/>
            <person name="Maillard F."/>
            <person name="Murat C."/>
            <person name="Nolan M."/>
            <person name="Ohm R.A."/>
            <person name="Pangilinan J."/>
            <person name="Pereira M.F."/>
            <person name="Perotto S."/>
            <person name="Peter M."/>
            <person name="Pfister S."/>
            <person name="Riley R."/>
            <person name="Sitrit Y."/>
            <person name="Stielow J.B."/>
            <person name="Szollosi G."/>
            <person name="Zifcakova L."/>
            <person name="Stursova M."/>
            <person name="Spatafora J.W."/>
            <person name="Tedersoo L."/>
            <person name="Vaario L.M."/>
            <person name="Yamada A."/>
            <person name="Yan M."/>
            <person name="Wang P."/>
            <person name="Xu J."/>
            <person name="Bruns T."/>
            <person name="Baldrian P."/>
            <person name="Vilgalys R."/>
            <person name="Dunand C."/>
            <person name="Henrissat B."/>
            <person name="Grigoriev I.V."/>
            <person name="Hibbett D."/>
            <person name="Nagy L.G."/>
            <person name="Martin F.M."/>
        </authorList>
    </citation>
    <scope>NUCLEOTIDE SEQUENCE</scope>
    <source>
        <strain evidence="14">Prilba</strain>
    </source>
</reference>
<keyword evidence="13" id="KW-0175">Coiled coil</keyword>
<dbReference type="EMBL" id="WHVB01000003">
    <property type="protein sequence ID" value="KAF8484672.1"/>
    <property type="molecule type" value="Genomic_DNA"/>
</dbReference>
<proteinExistence type="inferred from homology"/>
<keyword evidence="10" id="KW-0539">Nucleus</keyword>
<keyword evidence="9" id="KW-0206">Cytoskeleton</keyword>
<dbReference type="GO" id="GO:0008608">
    <property type="term" value="P:attachment of spindle microtubules to kinetochore"/>
    <property type="evidence" value="ECO:0007669"/>
    <property type="project" value="InterPro"/>
</dbReference>
<evidence type="ECO:0000256" key="2">
    <source>
        <dbReference type="ARBA" id="ARBA00004186"/>
    </source>
</evidence>
<evidence type="ECO:0000256" key="8">
    <source>
        <dbReference type="ARBA" id="ARBA00022838"/>
    </source>
</evidence>
<evidence type="ECO:0000256" key="9">
    <source>
        <dbReference type="ARBA" id="ARBA00023212"/>
    </source>
</evidence>
<name>A0A9P5N2A9_9AGAM</name>
<comment type="similarity">
    <text evidence="4">Belongs to the DASH complex SPC19 family.</text>
</comment>
<comment type="subcellular location">
    <subcellularLocation>
        <location evidence="3">Chromosome</location>
        <location evidence="3">Centromere</location>
        <location evidence="3">Kinetochore</location>
    </subcellularLocation>
    <subcellularLocation>
        <location evidence="2">Cytoplasm</location>
        <location evidence="2">Cytoskeleton</location>
        <location evidence="2">Spindle</location>
    </subcellularLocation>
    <subcellularLocation>
        <location evidence="1">Nucleus</location>
    </subcellularLocation>
</comment>
<dbReference type="AlphaFoldDB" id="A0A9P5N2A9"/>
<dbReference type="GO" id="GO:0005876">
    <property type="term" value="C:spindle microtubule"/>
    <property type="evidence" value="ECO:0007669"/>
    <property type="project" value="InterPro"/>
</dbReference>
<keyword evidence="8" id="KW-0995">Kinetochore</keyword>
<evidence type="ECO:0000256" key="12">
    <source>
        <dbReference type="ARBA" id="ARBA00032583"/>
    </source>
</evidence>
<dbReference type="PANTHER" id="PTHR28262:SF1">
    <property type="entry name" value="DASH COMPLEX SUBUNIT SPC19"/>
    <property type="match status" value="1"/>
</dbReference>
<evidence type="ECO:0000256" key="1">
    <source>
        <dbReference type="ARBA" id="ARBA00004123"/>
    </source>
</evidence>